<comment type="caution">
    <text evidence="1">The sequence shown here is derived from an EMBL/GenBank/DDBJ whole genome shotgun (WGS) entry which is preliminary data.</text>
</comment>
<dbReference type="AlphaFoldDB" id="A0A2G9X153"/>
<evidence type="ECO:0000313" key="1">
    <source>
        <dbReference type="EMBL" id="PIP00660.1"/>
    </source>
</evidence>
<proteinExistence type="predicted"/>
<evidence type="ECO:0000313" key="2">
    <source>
        <dbReference type="Proteomes" id="UP000231070"/>
    </source>
</evidence>
<reference evidence="1 2" key="1">
    <citation type="submission" date="2017-08" db="EMBL/GenBank/DDBJ databases">
        <title>Pleomorphomonas carboxidotrophicus sp. nov., a new mesophilic hydrogenogenic carboxidotroph.</title>
        <authorList>
            <person name="Esquivel-Elizondo S."/>
            <person name="Krajmalnik-Brown R."/>
            <person name="Maldonado J."/>
        </authorList>
    </citation>
    <scope>NUCLEOTIDE SEQUENCE [LARGE SCALE GENOMIC DNA]</scope>
    <source>
        <strain evidence="1 2">SVCO-16</strain>
    </source>
</reference>
<dbReference type="Gene3D" id="1.20.5.340">
    <property type="match status" value="1"/>
</dbReference>
<accession>A0A2G9X153</accession>
<sequence>MATTTPADNVSLSAWVSFLREKVTQLESSGGGSGSTISANDWADLLAFVKSLYVSLYSVEVGSPVFSNMTLASLKIFGGANRATDFRINVGHSGDSYAVPAAWYLFGDVGPIGANSGNKNISLLGHAFGGEYYSSGTLTSVQSFVDFNGDTLNNSSHYFAYVVSIVRKDQDTTNNNVTALGTRVTTAESTVAGYNARIAALELKVAALEAWKATVITQID</sequence>
<name>A0A2G9X153_9HYPH</name>
<protein>
    <submittedName>
        <fullName evidence="1">Uncharacterized protein</fullName>
    </submittedName>
</protein>
<keyword evidence="2" id="KW-1185">Reference proteome</keyword>
<dbReference type="Proteomes" id="UP000231070">
    <property type="component" value="Unassembled WGS sequence"/>
</dbReference>
<gene>
    <name evidence="1" type="ORF">CJ014_00725</name>
</gene>
<dbReference type="EMBL" id="NQVN01000001">
    <property type="protein sequence ID" value="PIP00660.1"/>
    <property type="molecule type" value="Genomic_DNA"/>
</dbReference>
<organism evidence="1 2">
    <name type="scientific">Pleomorphomonas carboxyditropha</name>
    <dbReference type="NCBI Taxonomy" id="2023338"/>
    <lineage>
        <taxon>Bacteria</taxon>
        <taxon>Pseudomonadati</taxon>
        <taxon>Pseudomonadota</taxon>
        <taxon>Alphaproteobacteria</taxon>
        <taxon>Hyphomicrobiales</taxon>
        <taxon>Pleomorphomonadaceae</taxon>
        <taxon>Pleomorphomonas</taxon>
    </lineage>
</organism>